<accession>A0A6L2JRK5</accession>
<evidence type="ECO:0000313" key="1">
    <source>
        <dbReference type="EMBL" id="GEU39187.1"/>
    </source>
</evidence>
<proteinExistence type="predicted"/>
<protein>
    <submittedName>
        <fullName evidence="1">Uncharacterized protein</fullName>
    </submittedName>
</protein>
<name>A0A6L2JRK5_TANCI</name>
<organism evidence="1">
    <name type="scientific">Tanacetum cinerariifolium</name>
    <name type="common">Dalmatian daisy</name>
    <name type="synonym">Chrysanthemum cinerariifolium</name>
    <dbReference type="NCBI Taxonomy" id="118510"/>
    <lineage>
        <taxon>Eukaryota</taxon>
        <taxon>Viridiplantae</taxon>
        <taxon>Streptophyta</taxon>
        <taxon>Embryophyta</taxon>
        <taxon>Tracheophyta</taxon>
        <taxon>Spermatophyta</taxon>
        <taxon>Magnoliopsida</taxon>
        <taxon>eudicotyledons</taxon>
        <taxon>Gunneridae</taxon>
        <taxon>Pentapetalae</taxon>
        <taxon>asterids</taxon>
        <taxon>campanulids</taxon>
        <taxon>Asterales</taxon>
        <taxon>Asteraceae</taxon>
        <taxon>Asteroideae</taxon>
        <taxon>Anthemideae</taxon>
        <taxon>Anthemidinae</taxon>
        <taxon>Tanacetum</taxon>
    </lineage>
</organism>
<sequence length="68" mass="8053">MIKIIYIHSLFVRSKKNETSLCYEGEPKRLWLDEEENDGGWIRMNTAMETIRRISQLLNMLMFSALMG</sequence>
<dbReference type="AlphaFoldDB" id="A0A6L2JRK5"/>
<gene>
    <name evidence="1" type="ORF">Tci_011165</name>
</gene>
<dbReference type="EMBL" id="BKCJ010001142">
    <property type="protein sequence ID" value="GEU39187.1"/>
    <property type="molecule type" value="Genomic_DNA"/>
</dbReference>
<reference evidence="1" key="1">
    <citation type="journal article" date="2019" name="Sci. Rep.">
        <title>Draft genome of Tanacetum cinerariifolium, the natural source of mosquito coil.</title>
        <authorList>
            <person name="Yamashiro T."/>
            <person name="Shiraishi A."/>
            <person name="Satake H."/>
            <person name="Nakayama K."/>
        </authorList>
    </citation>
    <scope>NUCLEOTIDE SEQUENCE</scope>
</reference>
<comment type="caution">
    <text evidence="1">The sequence shown here is derived from an EMBL/GenBank/DDBJ whole genome shotgun (WGS) entry which is preliminary data.</text>
</comment>